<dbReference type="Proteomes" id="UP001156882">
    <property type="component" value="Unassembled WGS sequence"/>
</dbReference>
<evidence type="ECO:0000256" key="14">
    <source>
        <dbReference type="ARBA" id="ARBA00023098"/>
    </source>
</evidence>
<comment type="catalytic activity">
    <reaction evidence="1 18">
        <text>a 1,2-diacyl-sn-glycero-3-phosphate + CTP + H(+) = a CDP-1,2-diacyl-sn-glycerol + diphosphate</text>
        <dbReference type="Rhea" id="RHEA:16229"/>
        <dbReference type="ChEBI" id="CHEBI:15378"/>
        <dbReference type="ChEBI" id="CHEBI:33019"/>
        <dbReference type="ChEBI" id="CHEBI:37563"/>
        <dbReference type="ChEBI" id="CHEBI:58332"/>
        <dbReference type="ChEBI" id="CHEBI:58608"/>
        <dbReference type="EC" id="2.7.7.41"/>
    </reaction>
</comment>
<evidence type="ECO:0000256" key="7">
    <source>
        <dbReference type="ARBA" id="ARBA00019373"/>
    </source>
</evidence>
<sequence length="273" mass="28346">MPSAKTNWSDLTVRIVSALVMAGLALLTNWLGGPAFALFWLLAAIAVLCEWLFLIRAGAKDWPTVIAASAFLILATAFAYEGQGISALFVIAGGAIVLGSVAIARPWPQPLLTAAALPYAACIVLPVTLLRLDEPHGMLAIFVLFAIVWGSDIMAYFTGRTLGGPKLWPSISPKKTWSGFIGGVVFGAVAAGLVAGSFVLVLLGGVLAAVSQGGDLLESALKRRFDAKDASHVIPGHGGVMDRLDGFLAAAFVALVIGLLRAGVHPASGFVAW</sequence>
<keyword evidence="21" id="KW-1185">Reference proteome</keyword>
<evidence type="ECO:0000256" key="15">
    <source>
        <dbReference type="ARBA" id="ARBA00023136"/>
    </source>
</evidence>
<comment type="subcellular location">
    <subcellularLocation>
        <location evidence="2">Cell membrane</location>
        <topology evidence="2">Multi-pass membrane protein</topology>
    </subcellularLocation>
</comment>
<keyword evidence="9" id="KW-0444">Lipid biosynthesis</keyword>
<dbReference type="PANTHER" id="PTHR46382">
    <property type="entry name" value="PHOSPHATIDATE CYTIDYLYLTRANSFERASE"/>
    <property type="match status" value="1"/>
</dbReference>
<proteinExistence type="inferred from homology"/>
<evidence type="ECO:0000256" key="8">
    <source>
        <dbReference type="ARBA" id="ARBA00022475"/>
    </source>
</evidence>
<feature type="transmembrane region" description="Helical" evidence="19">
    <location>
        <begin position="246"/>
        <end position="264"/>
    </location>
</feature>
<keyword evidence="13 19" id="KW-1133">Transmembrane helix</keyword>
<evidence type="ECO:0000313" key="20">
    <source>
        <dbReference type="EMBL" id="GLS21170.1"/>
    </source>
</evidence>
<reference evidence="21" key="1">
    <citation type="journal article" date="2019" name="Int. J. Syst. Evol. Microbiol.">
        <title>The Global Catalogue of Microorganisms (GCM) 10K type strain sequencing project: providing services to taxonomists for standard genome sequencing and annotation.</title>
        <authorList>
            <consortium name="The Broad Institute Genomics Platform"/>
            <consortium name="The Broad Institute Genome Sequencing Center for Infectious Disease"/>
            <person name="Wu L."/>
            <person name="Ma J."/>
        </authorList>
    </citation>
    <scope>NUCLEOTIDE SEQUENCE [LARGE SCALE GENOMIC DNA]</scope>
    <source>
        <strain evidence="21">NBRC 101365</strain>
    </source>
</reference>
<evidence type="ECO:0000256" key="11">
    <source>
        <dbReference type="ARBA" id="ARBA00022692"/>
    </source>
</evidence>
<dbReference type="Pfam" id="PF01148">
    <property type="entry name" value="CTP_transf_1"/>
    <property type="match status" value="1"/>
</dbReference>
<evidence type="ECO:0000256" key="6">
    <source>
        <dbReference type="ARBA" id="ARBA00012487"/>
    </source>
</evidence>
<evidence type="ECO:0000313" key="21">
    <source>
        <dbReference type="Proteomes" id="UP001156882"/>
    </source>
</evidence>
<keyword evidence="14" id="KW-0443">Lipid metabolism</keyword>
<evidence type="ECO:0000256" key="19">
    <source>
        <dbReference type="SAM" id="Phobius"/>
    </source>
</evidence>
<keyword evidence="16" id="KW-0594">Phospholipid biosynthesis</keyword>
<keyword evidence="8" id="KW-1003">Cell membrane</keyword>
<feature type="transmembrane region" description="Helical" evidence="19">
    <location>
        <begin position="138"/>
        <end position="159"/>
    </location>
</feature>
<accession>A0ABQ6CLY0</accession>
<comment type="similarity">
    <text evidence="5 18">Belongs to the CDS family.</text>
</comment>
<feature type="transmembrane region" description="Helical" evidence="19">
    <location>
        <begin position="180"/>
        <end position="210"/>
    </location>
</feature>
<keyword evidence="10 18" id="KW-0808">Transferase</keyword>
<evidence type="ECO:0000256" key="2">
    <source>
        <dbReference type="ARBA" id="ARBA00004651"/>
    </source>
</evidence>
<comment type="pathway">
    <text evidence="3 18">Phospholipid metabolism; CDP-diacylglycerol biosynthesis; CDP-diacylglycerol from sn-glycerol 3-phosphate: step 3/3.</text>
</comment>
<dbReference type="RefSeq" id="WP_284314224.1">
    <property type="nucleotide sequence ID" value="NZ_BSPC01000045.1"/>
</dbReference>
<keyword evidence="12 18" id="KW-0548">Nucleotidyltransferase</keyword>
<name>A0ABQ6CLY0_9HYPH</name>
<dbReference type="EMBL" id="BSPC01000045">
    <property type="protein sequence ID" value="GLS21170.1"/>
    <property type="molecule type" value="Genomic_DNA"/>
</dbReference>
<dbReference type="PROSITE" id="PS01315">
    <property type="entry name" value="CDS"/>
    <property type="match status" value="1"/>
</dbReference>
<keyword evidence="17" id="KW-1208">Phospholipid metabolism</keyword>
<feature type="transmembrane region" description="Helical" evidence="19">
    <location>
        <begin position="86"/>
        <end position="104"/>
    </location>
</feature>
<evidence type="ECO:0000256" key="1">
    <source>
        <dbReference type="ARBA" id="ARBA00001698"/>
    </source>
</evidence>
<evidence type="ECO:0000256" key="5">
    <source>
        <dbReference type="ARBA" id="ARBA00010185"/>
    </source>
</evidence>
<comment type="pathway">
    <text evidence="4">Lipid metabolism.</text>
</comment>
<evidence type="ECO:0000256" key="12">
    <source>
        <dbReference type="ARBA" id="ARBA00022695"/>
    </source>
</evidence>
<dbReference type="GO" id="GO:0016779">
    <property type="term" value="F:nucleotidyltransferase activity"/>
    <property type="evidence" value="ECO:0007669"/>
    <property type="project" value="UniProtKB-KW"/>
</dbReference>
<dbReference type="EC" id="2.7.7.41" evidence="6 18"/>
<evidence type="ECO:0000256" key="3">
    <source>
        <dbReference type="ARBA" id="ARBA00005119"/>
    </source>
</evidence>
<evidence type="ECO:0000256" key="16">
    <source>
        <dbReference type="ARBA" id="ARBA00023209"/>
    </source>
</evidence>
<comment type="caution">
    <text evidence="20">The sequence shown here is derived from an EMBL/GenBank/DDBJ whole genome shotgun (WGS) entry which is preliminary data.</text>
</comment>
<dbReference type="InterPro" id="IPR000374">
    <property type="entry name" value="PC_trans"/>
</dbReference>
<evidence type="ECO:0000256" key="13">
    <source>
        <dbReference type="ARBA" id="ARBA00022989"/>
    </source>
</evidence>
<feature type="transmembrane region" description="Helical" evidence="19">
    <location>
        <begin position="111"/>
        <end position="132"/>
    </location>
</feature>
<keyword evidence="15 19" id="KW-0472">Membrane</keyword>
<evidence type="ECO:0000256" key="18">
    <source>
        <dbReference type="RuleBase" id="RU003938"/>
    </source>
</evidence>
<organism evidence="20 21">
    <name type="scientific">Labrys miyagiensis</name>
    <dbReference type="NCBI Taxonomy" id="346912"/>
    <lineage>
        <taxon>Bacteria</taxon>
        <taxon>Pseudomonadati</taxon>
        <taxon>Pseudomonadota</taxon>
        <taxon>Alphaproteobacteria</taxon>
        <taxon>Hyphomicrobiales</taxon>
        <taxon>Xanthobacteraceae</taxon>
        <taxon>Labrys</taxon>
    </lineage>
</organism>
<evidence type="ECO:0000256" key="9">
    <source>
        <dbReference type="ARBA" id="ARBA00022516"/>
    </source>
</evidence>
<gene>
    <name evidence="20" type="primary">cdsA</name>
    <name evidence="20" type="ORF">GCM10007874_41870</name>
</gene>
<keyword evidence="11 18" id="KW-0812">Transmembrane</keyword>
<evidence type="ECO:0000256" key="4">
    <source>
        <dbReference type="ARBA" id="ARBA00005189"/>
    </source>
</evidence>
<feature type="transmembrane region" description="Helical" evidence="19">
    <location>
        <begin position="37"/>
        <end position="55"/>
    </location>
</feature>
<feature type="transmembrane region" description="Helical" evidence="19">
    <location>
        <begin position="12"/>
        <end position="31"/>
    </location>
</feature>
<protein>
    <recommendedName>
        <fullName evidence="7 18">Phosphatidate cytidylyltransferase</fullName>
        <ecNumber evidence="6 18">2.7.7.41</ecNumber>
    </recommendedName>
</protein>
<evidence type="ECO:0000256" key="17">
    <source>
        <dbReference type="ARBA" id="ARBA00023264"/>
    </source>
</evidence>
<feature type="transmembrane region" description="Helical" evidence="19">
    <location>
        <begin position="62"/>
        <end position="80"/>
    </location>
</feature>
<evidence type="ECO:0000256" key="10">
    <source>
        <dbReference type="ARBA" id="ARBA00022679"/>
    </source>
</evidence>
<dbReference type="PANTHER" id="PTHR46382:SF1">
    <property type="entry name" value="PHOSPHATIDATE CYTIDYLYLTRANSFERASE"/>
    <property type="match status" value="1"/>
</dbReference>